<dbReference type="GO" id="GO:0004553">
    <property type="term" value="F:hydrolase activity, hydrolyzing O-glycosyl compounds"/>
    <property type="evidence" value="ECO:0007669"/>
    <property type="project" value="InterPro"/>
</dbReference>
<accession>A0A1I5DBT4</accession>
<dbReference type="Gene3D" id="2.60.40.1180">
    <property type="entry name" value="Golgi alpha-mannosidase II"/>
    <property type="match status" value="1"/>
</dbReference>
<sequence length="581" mass="69141">MNLQAICHIPKSNYAYPYKENELHIRLRTAKDDVDQVEIIHGIKYDWKNNERHVMKKILTDEFYDYYQYNIICEDSRIGYYFGLTKGEKKLYYTELGFADKFNDDFAYCYFFQYPYINKVDVHKEPSWVQEAIFYQIFVERFFNGDVKNSPPDLTPWDADPDPKSFYGGDLKGIIDKLDYLKDLGINGIYLTPIFQSPSNHKYDTVNYFEIDNYFGDKEVFGELVQRAHDRGIRIVLDAVFNHCSNLFEPFLDAVEKGRESKYWEWFFIEDYPVKMDPPNYKTFGHVAYMPKLNTANPELKEYLLSAIRYWTTEYNIDGWRLDVSDEIDHLFWRDFRRVVKEINEEAVIIGENWHNALPWLMGDQFDSVMNYQVTKLSQDFFARSEISARSFEKGLSSLLIRYPDQVNEAMLNLLDSHDTERFLYTCQGRKEKLKNAAAFLFGYIGMPCTYYGTEIGMTGNYDPGCRKGFDWNQEHWDMELYQYYKKLISIRKKEKALQYGDITFLSTDSLFVMKREYNKECIYILINQREDVADYNLPKSSFEYNYVKELLSESEWKLEQGTLRIQIPAFTAFYIKLAEK</sequence>
<evidence type="ECO:0000256" key="1">
    <source>
        <dbReference type="ARBA" id="ARBA00008061"/>
    </source>
</evidence>
<evidence type="ECO:0000313" key="5">
    <source>
        <dbReference type="EMBL" id="SFN96718.1"/>
    </source>
</evidence>
<dbReference type="SUPFAM" id="SSF81296">
    <property type="entry name" value="E set domains"/>
    <property type="match status" value="1"/>
</dbReference>
<evidence type="ECO:0000259" key="4">
    <source>
        <dbReference type="SMART" id="SM00642"/>
    </source>
</evidence>
<reference evidence="5 6" key="1">
    <citation type="submission" date="2016-10" db="EMBL/GenBank/DDBJ databases">
        <authorList>
            <person name="de Groot N.N."/>
        </authorList>
    </citation>
    <scope>NUCLEOTIDE SEQUENCE [LARGE SCALE GENOMIC DNA]</scope>
    <source>
        <strain evidence="5 6">DSM 1283</strain>
    </source>
</reference>
<dbReference type="InterPro" id="IPR013783">
    <property type="entry name" value="Ig-like_fold"/>
</dbReference>
<keyword evidence="2" id="KW-0378">Hydrolase</keyword>
<evidence type="ECO:0000256" key="2">
    <source>
        <dbReference type="ARBA" id="ARBA00022801"/>
    </source>
</evidence>
<dbReference type="EMBL" id="FOWD01000005">
    <property type="protein sequence ID" value="SFN96718.1"/>
    <property type="molecule type" value="Genomic_DNA"/>
</dbReference>
<dbReference type="Proteomes" id="UP000198806">
    <property type="component" value="Unassembled WGS sequence"/>
</dbReference>
<dbReference type="STRING" id="1527.SAMN04489757_105124"/>
<dbReference type="Pfam" id="PF02903">
    <property type="entry name" value="Alpha-amylase_N"/>
    <property type="match status" value="1"/>
</dbReference>
<name>A0A1I5DBT4_9FIRM</name>
<dbReference type="InterPro" id="IPR013780">
    <property type="entry name" value="Glyco_hydro_b"/>
</dbReference>
<dbReference type="InterPro" id="IPR004185">
    <property type="entry name" value="Glyco_hydro_13_lg-like_dom"/>
</dbReference>
<dbReference type="CDD" id="cd11338">
    <property type="entry name" value="AmyAc_CMD"/>
    <property type="match status" value="1"/>
</dbReference>
<dbReference type="PANTHER" id="PTHR10357">
    <property type="entry name" value="ALPHA-AMYLASE FAMILY MEMBER"/>
    <property type="match status" value="1"/>
</dbReference>
<dbReference type="GO" id="GO:0005975">
    <property type="term" value="P:carbohydrate metabolic process"/>
    <property type="evidence" value="ECO:0007669"/>
    <property type="project" value="InterPro"/>
</dbReference>
<dbReference type="CDD" id="cd02857">
    <property type="entry name" value="E_set_CDase_PDE_N"/>
    <property type="match status" value="1"/>
</dbReference>
<dbReference type="SUPFAM" id="SSF51011">
    <property type="entry name" value="Glycosyl hydrolase domain"/>
    <property type="match status" value="1"/>
</dbReference>
<dbReference type="SUPFAM" id="SSF51445">
    <property type="entry name" value="(Trans)glycosidases"/>
    <property type="match status" value="1"/>
</dbReference>
<dbReference type="Pfam" id="PF00128">
    <property type="entry name" value="Alpha-amylase"/>
    <property type="match status" value="1"/>
</dbReference>
<dbReference type="OrthoDB" id="9805159at2"/>
<keyword evidence="3 5" id="KW-0326">Glycosidase</keyword>
<dbReference type="AlphaFoldDB" id="A0A1I5DBT4"/>
<dbReference type="InterPro" id="IPR017853">
    <property type="entry name" value="GH"/>
</dbReference>
<feature type="domain" description="Glycosyl hydrolase family 13 catalytic" evidence="4">
    <location>
        <begin position="136"/>
        <end position="492"/>
    </location>
</feature>
<protein>
    <submittedName>
        <fullName evidence="5">Glycosidase</fullName>
    </submittedName>
</protein>
<dbReference type="InterPro" id="IPR014756">
    <property type="entry name" value="Ig_E-set"/>
</dbReference>
<dbReference type="RefSeq" id="WP_091684810.1">
    <property type="nucleotide sequence ID" value="NZ_BAABFM010000026.1"/>
</dbReference>
<gene>
    <name evidence="5" type="ORF">SAMN04489757_105124</name>
</gene>
<comment type="similarity">
    <text evidence="1">Belongs to the glycosyl hydrolase 13 family.</text>
</comment>
<dbReference type="InterPro" id="IPR045857">
    <property type="entry name" value="O16G_dom_2"/>
</dbReference>
<dbReference type="SMART" id="SM00642">
    <property type="entry name" value="Aamy"/>
    <property type="match status" value="1"/>
</dbReference>
<keyword evidence="6" id="KW-1185">Reference proteome</keyword>
<proteinExistence type="inferred from homology"/>
<dbReference type="Gene3D" id="2.60.40.10">
    <property type="entry name" value="Immunoglobulins"/>
    <property type="match status" value="1"/>
</dbReference>
<dbReference type="Gene3D" id="3.90.400.10">
    <property type="entry name" value="Oligo-1,6-glucosidase, Domain 2"/>
    <property type="match status" value="1"/>
</dbReference>
<dbReference type="PANTHER" id="PTHR10357:SF210">
    <property type="entry name" value="MALTODEXTRIN GLUCOSIDASE"/>
    <property type="match status" value="1"/>
</dbReference>
<organism evidence="5 6">
    <name type="scientific">Anaerocolumna aminovalerica</name>
    <dbReference type="NCBI Taxonomy" id="1527"/>
    <lineage>
        <taxon>Bacteria</taxon>
        <taxon>Bacillati</taxon>
        <taxon>Bacillota</taxon>
        <taxon>Clostridia</taxon>
        <taxon>Lachnospirales</taxon>
        <taxon>Lachnospiraceae</taxon>
        <taxon>Anaerocolumna</taxon>
    </lineage>
</organism>
<evidence type="ECO:0000313" key="6">
    <source>
        <dbReference type="Proteomes" id="UP000198806"/>
    </source>
</evidence>
<dbReference type="Gene3D" id="3.20.20.80">
    <property type="entry name" value="Glycosidases"/>
    <property type="match status" value="1"/>
</dbReference>
<evidence type="ECO:0000256" key="3">
    <source>
        <dbReference type="ARBA" id="ARBA00023295"/>
    </source>
</evidence>
<dbReference type="InterPro" id="IPR006047">
    <property type="entry name" value="GH13_cat_dom"/>
</dbReference>